<feature type="region of interest" description="Disordered" evidence="2">
    <location>
        <begin position="1"/>
        <end position="29"/>
    </location>
</feature>
<dbReference type="InterPro" id="IPR036875">
    <property type="entry name" value="Znf_CCHC_sf"/>
</dbReference>
<dbReference type="AlphaFoldDB" id="A0A1U7W2I1"/>
<dbReference type="PROSITE" id="PS50158">
    <property type="entry name" value="ZF_CCHC"/>
    <property type="match status" value="1"/>
</dbReference>
<evidence type="ECO:0000259" key="3">
    <source>
        <dbReference type="PROSITE" id="PS50158"/>
    </source>
</evidence>
<dbReference type="Proteomes" id="UP000189701">
    <property type="component" value="Unplaced"/>
</dbReference>
<dbReference type="SUPFAM" id="SSF57756">
    <property type="entry name" value="Retrovirus zinc finger-like domains"/>
    <property type="match status" value="1"/>
</dbReference>
<feature type="domain" description="CCHC-type" evidence="3">
    <location>
        <begin position="160"/>
        <end position="175"/>
    </location>
</feature>
<dbReference type="PANTHER" id="PTHR34482:SF49">
    <property type="entry name" value="RETROTRANSPOSON GAG DOMAIN-CONTAINING PROTEIN"/>
    <property type="match status" value="1"/>
</dbReference>
<proteinExistence type="predicted"/>
<organism evidence="4 5">
    <name type="scientific">Nicotiana sylvestris</name>
    <name type="common">Wood tobacco</name>
    <name type="synonym">South American tobacco</name>
    <dbReference type="NCBI Taxonomy" id="4096"/>
    <lineage>
        <taxon>Eukaryota</taxon>
        <taxon>Viridiplantae</taxon>
        <taxon>Streptophyta</taxon>
        <taxon>Embryophyta</taxon>
        <taxon>Tracheophyta</taxon>
        <taxon>Spermatophyta</taxon>
        <taxon>Magnoliopsida</taxon>
        <taxon>eudicotyledons</taxon>
        <taxon>Gunneridae</taxon>
        <taxon>Pentapetalae</taxon>
        <taxon>asterids</taxon>
        <taxon>lamiids</taxon>
        <taxon>Solanales</taxon>
        <taxon>Solanaceae</taxon>
        <taxon>Nicotianoideae</taxon>
        <taxon>Nicotianeae</taxon>
        <taxon>Nicotiana</taxon>
    </lineage>
</organism>
<dbReference type="GO" id="GO:0003676">
    <property type="term" value="F:nucleic acid binding"/>
    <property type="evidence" value="ECO:0007669"/>
    <property type="project" value="InterPro"/>
</dbReference>
<feature type="region of interest" description="Disordered" evidence="2">
    <location>
        <begin position="175"/>
        <end position="209"/>
    </location>
</feature>
<keyword evidence="1" id="KW-0862">Zinc</keyword>
<name>A0A1U7W2I1_NICSY</name>
<dbReference type="Gene3D" id="4.10.60.10">
    <property type="entry name" value="Zinc finger, CCHC-type"/>
    <property type="match status" value="1"/>
</dbReference>
<accession>A0A1U7W2I1</accession>
<keyword evidence="1" id="KW-0863">Zinc-finger</keyword>
<keyword evidence="4" id="KW-1185">Reference proteome</keyword>
<evidence type="ECO:0000256" key="2">
    <source>
        <dbReference type="SAM" id="MobiDB-lite"/>
    </source>
</evidence>
<dbReference type="RefSeq" id="XP_009771411.1">
    <property type="nucleotide sequence ID" value="XM_009773109.1"/>
</dbReference>
<protein>
    <submittedName>
        <fullName evidence="5">Uncharacterized protein LOC104221953</fullName>
    </submittedName>
</protein>
<dbReference type="PANTHER" id="PTHR34482">
    <property type="entry name" value="DNA DAMAGE-INDUCIBLE PROTEIN 1-LIKE"/>
    <property type="match status" value="1"/>
</dbReference>
<dbReference type="InterPro" id="IPR001878">
    <property type="entry name" value="Znf_CCHC"/>
</dbReference>
<sequence>GETPTQRLPAPPPPEEIPRETTHPVPPPLLSDQELRGVVHLLTQYAPSIVATMQDRIHRFIAGLAPELTEACATAVLQDSMDISRIQEFAQNIERGRRSSIRGATGPSTSIDHLDLDHLSYRGTGMTAILSQDQIGPFQPQCTICGRRHLGQCRAGSDACYTYGRPGHMMRDCPNKDSGDMAQPANSVTGSAMSVHPSGHESRSSAGRG</sequence>
<reference evidence="5" key="2">
    <citation type="submission" date="2025-08" db="UniProtKB">
        <authorList>
            <consortium name="RefSeq"/>
        </authorList>
    </citation>
    <scope>IDENTIFICATION</scope>
    <source>
        <tissue evidence="5">Leaf</tissue>
    </source>
</reference>
<feature type="non-terminal residue" evidence="5">
    <location>
        <position position="1"/>
    </location>
</feature>
<keyword evidence="1" id="KW-0479">Metal-binding</keyword>
<evidence type="ECO:0000313" key="5">
    <source>
        <dbReference type="RefSeq" id="XP_009771411.1"/>
    </source>
</evidence>
<reference evidence="4" key="1">
    <citation type="journal article" date="2013" name="Genome Biol.">
        <title>Reference genomes and transcriptomes of Nicotiana sylvestris and Nicotiana tomentosiformis.</title>
        <authorList>
            <person name="Sierro N."/>
            <person name="Battey J.N."/>
            <person name="Ouadi S."/>
            <person name="Bovet L."/>
            <person name="Goepfert S."/>
            <person name="Bakaher N."/>
            <person name="Peitsch M.C."/>
            <person name="Ivanov N.V."/>
        </authorList>
    </citation>
    <scope>NUCLEOTIDE SEQUENCE [LARGE SCALE GENOMIC DNA]</scope>
</reference>
<evidence type="ECO:0000256" key="1">
    <source>
        <dbReference type="PROSITE-ProRule" id="PRU00047"/>
    </source>
</evidence>
<dbReference type="GO" id="GO:0008270">
    <property type="term" value="F:zinc ion binding"/>
    <property type="evidence" value="ECO:0007669"/>
    <property type="project" value="UniProtKB-KW"/>
</dbReference>
<gene>
    <name evidence="5" type="primary">LOC104221953</name>
</gene>
<dbReference type="OrthoDB" id="1747507at2759"/>
<evidence type="ECO:0000313" key="4">
    <source>
        <dbReference type="Proteomes" id="UP000189701"/>
    </source>
</evidence>